<dbReference type="InterPro" id="IPR020471">
    <property type="entry name" value="AKR"/>
</dbReference>
<dbReference type="Pfam" id="PF00248">
    <property type="entry name" value="Aldo_ket_red"/>
    <property type="match status" value="1"/>
</dbReference>
<dbReference type="SUPFAM" id="SSF51430">
    <property type="entry name" value="NAD(P)-linked oxidoreductase"/>
    <property type="match status" value="1"/>
</dbReference>
<dbReference type="RefSeq" id="WP_379867465.1">
    <property type="nucleotide sequence ID" value="NZ_JBHTBW010000080.1"/>
</dbReference>
<sequence length="309" mass="34969">MNTITIQGLAKPCSKLIMGSDFFSPDHTDTVSELLHAYVSLGGNAIDTARIYGHSERTIGLWLQQVKREDIIILTKGAHHDHNGPRVTPEDIDYDLNVSLEELRTDYVDLYALHRDNPDVPVGVIMEALNKHIEVGRIRAIGGSNWSHERLQEANEYAAKHGLIGFTFSSTNLSLAKPKEPFWEGCISADEATCAWHQQHQLPLLSWSSQARGFFTGRFRPEVTDNADMVRVYYNDENWERLHRAGKLAKEKNCSLIQIALAYVLNQPFPTAALVGPRNRAEIQSCFEAMQIKLSEQEMNWLDLQEEKA</sequence>
<keyword evidence="4" id="KW-1185">Reference proteome</keyword>
<reference evidence="4" key="1">
    <citation type="journal article" date="2019" name="Int. J. Syst. Evol. Microbiol.">
        <title>The Global Catalogue of Microorganisms (GCM) 10K type strain sequencing project: providing services to taxonomists for standard genome sequencing and annotation.</title>
        <authorList>
            <consortium name="The Broad Institute Genomics Platform"/>
            <consortium name="The Broad Institute Genome Sequencing Center for Infectious Disease"/>
            <person name="Wu L."/>
            <person name="Ma J."/>
        </authorList>
    </citation>
    <scope>NUCLEOTIDE SEQUENCE [LARGE SCALE GENOMIC DNA]</scope>
    <source>
        <strain evidence="4">CGMCC 1.12942</strain>
    </source>
</reference>
<dbReference type="EMBL" id="JBHTBW010000080">
    <property type="protein sequence ID" value="MFC7443139.1"/>
    <property type="molecule type" value="Genomic_DNA"/>
</dbReference>
<comment type="caution">
    <text evidence="3">The sequence shown here is derived from an EMBL/GenBank/DDBJ whole genome shotgun (WGS) entry which is preliminary data.</text>
</comment>
<organism evidence="3 4">
    <name type="scientific">Laceyella putida</name>
    <dbReference type="NCBI Taxonomy" id="110101"/>
    <lineage>
        <taxon>Bacteria</taxon>
        <taxon>Bacillati</taxon>
        <taxon>Bacillota</taxon>
        <taxon>Bacilli</taxon>
        <taxon>Bacillales</taxon>
        <taxon>Thermoactinomycetaceae</taxon>
        <taxon>Laceyella</taxon>
    </lineage>
</organism>
<accession>A0ABW2RQJ9</accession>
<dbReference type="PANTHER" id="PTHR43364:SF4">
    <property type="entry name" value="NAD(P)-LINKED OXIDOREDUCTASE SUPERFAMILY PROTEIN"/>
    <property type="match status" value="1"/>
</dbReference>
<proteinExistence type="predicted"/>
<feature type="domain" description="NADP-dependent oxidoreductase" evidence="2">
    <location>
        <begin position="28"/>
        <end position="303"/>
    </location>
</feature>
<dbReference type="PRINTS" id="PR00069">
    <property type="entry name" value="ALDKETRDTASE"/>
</dbReference>
<gene>
    <name evidence="3" type="ORF">ACFQNG_18905</name>
</gene>
<dbReference type="Gene3D" id="3.20.20.100">
    <property type="entry name" value="NADP-dependent oxidoreductase domain"/>
    <property type="match status" value="1"/>
</dbReference>
<dbReference type="Proteomes" id="UP001596500">
    <property type="component" value="Unassembled WGS sequence"/>
</dbReference>
<evidence type="ECO:0000256" key="1">
    <source>
        <dbReference type="ARBA" id="ARBA00023002"/>
    </source>
</evidence>
<dbReference type="CDD" id="cd19082">
    <property type="entry name" value="AKR_AKR10A1_2"/>
    <property type="match status" value="1"/>
</dbReference>
<protein>
    <submittedName>
        <fullName evidence="3">Aldo/keto reductase</fullName>
    </submittedName>
</protein>
<evidence type="ECO:0000313" key="3">
    <source>
        <dbReference type="EMBL" id="MFC7443139.1"/>
    </source>
</evidence>
<keyword evidence="1" id="KW-0560">Oxidoreductase</keyword>
<dbReference type="PANTHER" id="PTHR43364">
    <property type="entry name" value="NADH-SPECIFIC METHYLGLYOXAL REDUCTASE-RELATED"/>
    <property type="match status" value="1"/>
</dbReference>
<evidence type="ECO:0000259" key="2">
    <source>
        <dbReference type="Pfam" id="PF00248"/>
    </source>
</evidence>
<evidence type="ECO:0000313" key="4">
    <source>
        <dbReference type="Proteomes" id="UP001596500"/>
    </source>
</evidence>
<name>A0ABW2RQJ9_9BACL</name>
<dbReference type="InterPro" id="IPR023210">
    <property type="entry name" value="NADP_OxRdtase_dom"/>
</dbReference>
<dbReference type="InterPro" id="IPR036812">
    <property type="entry name" value="NAD(P)_OxRdtase_dom_sf"/>
</dbReference>
<dbReference type="InterPro" id="IPR050523">
    <property type="entry name" value="AKR_Detox_Biosynth"/>
</dbReference>